<evidence type="ECO:0000256" key="1">
    <source>
        <dbReference type="SAM" id="MobiDB-lite"/>
    </source>
</evidence>
<evidence type="ECO:0000313" key="3">
    <source>
        <dbReference type="WBParaSite" id="scf7180000421853.g7811"/>
    </source>
</evidence>
<accession>A0A915NUT0</accession>
<dbReference type="Proteomes" id="UP000887560">
    <property type="component" value="Unplaced"/>
</dbReference>
<feature type="region of interest" description="Disordered" evidence="1">
    <location>
        <begin position="113"/>
        <end position="135"/>
    </location>
</feature>
<proteinExistence type="predicted"/>
<evidence type="ECO:0000313" key="2">
    <source>
        <dbReference type="Proteomes" id="UP000887560"/>
    </source>
</evidence>
<feature type="region of interest" description="Disordered" evidence="1">
    <location>
        <begin position="1"/>
        <end position="42"/>
    </location>
</feature>
<sequence>MPESQQVDQPSSKQAVQVDPKSQPDPKDKKLKPKGSRIDRANRYANRYVKELGLKQKINFGKVSGGILGTCLICKKFNGRNVNFTVSNDKEVEDCIEQHINTENHQDAIRSEGITSSQPQSEQQQQPDISVPTENTLKKRVQRRINDKNYSTQIHIKKADEYKVLCFCKVCNEHFQADEYDSIDAHINAYHNDKVGQEVQNLQHDQPSQPSAQESYYPDPVVHDTESYISGSGTYVDPGRHLYANEPHLYGTQSHQGSHVY</sequence>
<dbReference type="WBParaSite" id="scf7180000421853.g7811">
    <property type="protein sequence ID" value="scf7180000421853.g7811"/>
    <property type="gene ID" value="scf7180000421853.g7811"/>
</dbReference>
<reference evidence="3" key="1">
    <citation type="submission" date="2022-11" db="UniProtKB">
        <authorList>
            <consortium name="WormBaseParasite"/>
        </authorList>
    </citation>
    <scope>IDENTIFICATION</scope>
</reference>
<keyword evidence="2" id="KW-1185">Reference proteome</keyword>
<feature type="compositionally biased region" description="Polar residues" evidence="1">
    <location>
        <begin position="1"/>
        <end position="15"/>
    </location>
</feature>
<organism evidence="2 3">
    <name type="scientific">Meloidogyne floridensis</name>
    <dbReference type="NCBI Taxonomy" id="298350"/>
    <lineage>
        <taxon>Eukaryota</taxon>
        <taxon>Metazoa</taxon>
        <taxon>Ecdysozoa</taxon>
        <taxon>Nematoda</taxon>
        <taxon>Chromadorea</taxon>
        <taxon>Rhabditida</taxon>
        <taxon>Tylenchina</taxon>
        <taxon>Tylenchomorpha</taxon>
        <taxon>Tylenchoidea</taxon>
        <taxon>Meloidogynidae</taxon>
        <taxon>Meloidogyninae</taxon>
        <taxon>Meloidogyne</taxon>
    </lineage>
</organism>
<name>A0A915NUT0_9BILA</name>
<feature type="compositionally biased region" description="Low complexity" evidence="1">
    <location>
        <begin position="116"/>
        <end position="127"/>
    </location>
</feature>
<protein>
    <submittedName>
        <fullName evidence="3">C2H2-type domain-containing protein</fullName>
    </submittedName>
</protein>
<dbReference type="AlphaFoldDB" id="A0A915NUT0"/>